<evidence type="ECO:0000259" key="11">
    <source>
        <dbReference type="PROSITE" id="PS52035"/>
    </source>
</evidence>
<keyword evidence="5" id="KW-0479">Metal-binding</keyword>
<reference evidence="12 13" key="2">
    <citation type="submission" date="2018-11" db="EMBL/GenBank/DDBJ databases">
        <authorList>
            <consortium name="Pathogen Informatics"/>
        </authorList>
    </citation>
    <scope>NUCLEOTIDE SEQUENCE [LARGE SCALE GENOMIC DNA]</scope>
</reference>
<keyword evidence="13" id="KW-1185">Reference proteome</keyword>
<comment type="cofactor">
    <cofactor evidence="1">
        <name>Zn(2+)</name>
        <dbReference type="ChEBI" id="CHEBI:29105"/>
    </cofactor>
</comment>
<evidence type="ECO:0000256" key="4">
    <source>
        <dbReference type="ARBA" id="ARBA00022670"/>
    </source>
</evidence>
<evidence type="ECO:0000256" key="5">
    <source>
        <dbReference type="ARBA" id="ARBA00022723"/>
    </source>
</evidence>
<dbReference type="WBParaSite" id="OFLC_0000620801-mRNA-1">
    <property type="protein sequence ID" value="OFLC_0000620801-mRNA-1"/>
    <property type="gene ID" value="OFLC_0000620801"/>
</dbReference>
<dbReference type="GO" id="GO:0008270">
    <property type="term" value="F:zinc ion binding"/>
    <property type="evidence" value="ECO:0007669"/>
    <property type="project" value="InterPro"/>
</dbReference>
<evidence type="ECO:0000256" key="7">
    <source>
        <dbReference type="ARBA" id="ARBA00022801"/>
    </source>
</evidence>
<name>A0A183HFE7_9BILA</name>
<evidence type="ECO:0000313" key="13">
    <source>
        <dbReference type="Proteomes" id="UP000267606"/>
    </source>
</evidence>
<evidence type="ECO:0000313" key="12">
    <source>
        <dbReference type="EMBL" id="VDO45790.1"/>
    </source>
</evidence>
<dbReference type="InterPro" id="IPR057246">
    <property type="entry name" value="CARBOXYPEPT_ZN_1"/>
</dbReference>
<evidence type="ECO:0000256" key="1">
    <source>
        <dbReference type="ARBA" id="ARBA00001947"/>
    </source>
</evidence>
<keyword evidence="8" id="KW-0862">Zinc</keyword>
<dbReference type="SMART" id="SM00631">
    <property type="entry name" value="Zn_pept"/>
    <property type="match status" value="1"/>
</dbReference>
<evidence type="ECO:0000256" key="9">
    <source>
        <dbReference type="ARBA" id="ARBA00023049"/>
    </source>
</evidence>
<dbReference type="PANTHER" id="PTHR11705">
    <property type="entry name" value="PROTEASE FAMILY M14 CARBOXYPEPTIDASE A,B"/>
    <property type="match status" value="1"/>
</dbReference>
<evidence type="ECO:0000313" key="14">
    <source>
        <dbReference type="WBParaSite" id="OFLC_0000620801-mRNA-1"/>
    </source>
</evidence>
<gene>
    <name evidence="12" type="ORF">OFLC_LOCUS6209</name>
</gene>
<dbReference type="GO" id="GO:0004181">
    <property type="term" value="F:metallocarboxypeptidase activity"/>
    <property type="evidence" value="ECO:0007669"/>
    <property type="project" value="InterPro"/>
</dbReference>
<keyword evidence="4" id="KW-0645">Protease</keyword>
<evidence type="ECO:0000256" key="10">
    <source>
        <dbReference type="PROSITE-ProRule" id="PRU01379"/>
    </source>
</evidence>
<feature type="domain" description="Peptidase M14" evidence="11">
    <location>
        <begin position="1"/>
        <end position="107"/>
    </location>
</feature>
<organism evidence="14">
    <name type="scientific">Onchocerca flexuosa</name>
    <dbReference type="NCBI Taxonomy" id="387005"/>
    <lineage>
        <taxon>Eukaryota</taxon>
        <taxon>Metazoa</taxon>
        <taxon>Ecdysozoa</taxon>
        <taxon>Nematoda</taxon>
        <taxon>Chromadorea</taxon>
        <taxon>Rhabditida</taxon>
        <taxon>Spirurina</taxon>
        <taxon>Spiruromorpha</taxon>
        <taxon>Filarioidea</taxon>
        <taxon>Onchocercidae</taxon>
        <taxon>Onchocerca</taxon>
    </lineage>
</organism>
<evidence type="ECO:0000256" key="3">
    <source>
        <dbReference type="ARBA" id="ARBA00022645"/>
    </source>
</evidence>
<evidence type="ECO:0000256" key="2">
    <source>
        <dbReference type="ARBA" id="ARBA00005988"/>
    </source>
</evidence>
<keyword evidence="9" id="KW-0482">Metalloprotease</keyword>
<dbReference type="STRING" id="387005.A0A183HFE7"/>
<dbReference type="AlphaFoldDB" id="A0A183HFE7"/>
<dbReference type="PROSITE" id="PS52035">
    <property type="entry name" value="PEPTIDASE_M14"/>
    <property type="match status" value="1"/>
</dbReference>
<dbReference type="Pfam" id="PF00246">
    <property type="entry name" value="Peptidase_M14"/>
    <property type="match status" value="1"/>
</dbReference>
<sequence>MIGSYVPYKPAIFIDAGIHAREWIAPAVALYIISKLITEYGKNPNITHMVDTFDWYIVPVANPDGYEYSMTTDRLWRKTRSRNITVNKWCVGADANRNWGYRWGGLF</sequence>
<dbReference type="GO" id="GO:0006508">
    <property type="term" value="P:proteolysis"/>
    <property type="evidence" value="ECO:0007669"/>
    <property type="project" value="UniProtKB-KW"/>
</dbReference>
<dbReference type="EMBL" id="UZAJ01005773">
    <property type="protein sequence ID" value="VDO45790.1"/>
    <property type="molecule type" value="Genomic_DNA"/>
</dbReference>
<keyword evidence="7" id="KW-0378">Hydrolase</keyword>
<keyword evidence="6" id="KW-0732">Signal</keyword>
<evidence type="ECO:0000256" key="6">
    <source>
        <dbReference type="ARBA" id="ARBA00022729"/>
    </source>
</evidence>
<comment type="caution">
    <text evidence="10">Lacks conserved residue(s) required for the propagation of feature annotation.</text>
</comment>
<dbReference type="FunFam" id="3.40.630.10:FF:000084">
    <property type="entry name" value="Carboxypeptidase B2"/>
    <property type="match status" value="1"/>
</dbReference>
<proteinExistence type="inferred from homology"/>
<evidence type="ECO:0000256" key="8">
    <source>
        <dbReference type="ARBA" id="ARBA00022833"/>
    </source>
</evidence>
<comment type="similarity">
    <text evidence="2 10">Belongs to the peptidase M14 family.</text>
</comment>
<accession>A0A183HFE7</accession>
<dbReference type="GO" id="GO:0005615">
    <property type="term" value="C:extracellular space"/>
    <property type="evidence" value="ECO:0007669"/>
    <property type="project" value="TreeGrafter"/>
</dbReference>
<keyword evidence="3" id="KW-0121">Carboxypeptidase</keyword>
<dbReference type="Gene3D" id="3.40.630.10">
    <property type="entry name" value="Zn peptidases"/>
    <property type="match status" value="1"/>
</dbReference>
<dbReference type="PANTHER" id="PTHR11705:SF139">
    <property type="entry name" value="PEPTIDASE M14 CARBOXYPEPTIDASE A DOMAIN-CONTAINING PROTEIN"/>
    <property type="match status" value="1"/>
</dbReference>
<dbReference type="Proteomes" id="UP000267606">
    <property type="component" value="Unassembled WGS sequence"/>
</dbReference>
<dbReference type="InterPro" id="IPR000834">
    <property type="entry name" value="Peptidase_M14"/>
</dbReference>
<dbReference type="PROSITE" id="PS00132">
    <property type="entry name" value="CARBOXYPEPT_ZN_1"/>
    <property type="match status" value="1"/>
</dbReference>
<reference evidence="14" key="1">
    <citation type="submission" date="2016-06" db="UniProtKB">
        <authorList>
            <consortium name="WormBaseParasite"/>
        </authorList>
    </citation>
    <scope>IDENTIFICATION</scope>
</reference>
<protein>
    <submittedName>
        <fullName evidence="14">Peptidase_M14 domain-containing protein</fullName>
    </submittedName>
</protein>
<dbReference type="SUPFAM" id="SSF53187">
    <property type="entry name" value="Zn-dependent exopeptidases"/>
    <property type="match status" value="1"/>
</dbReference>